<dbReference type="AlphaFoldDB" id="A0AA36H0H0"/>
<keyword evidence="5" id="KW-1185">Reference proteome</keyword>
<feature type="compositionally biased region" description="Low complexity" evidence="1">
    <location>
        <begin position="56"/>
        <end position="66"/>
    </location>
</feature>
<feature type="region of interest" description="Disordered" evidence="1">
    <location>
        <begin position="56"/>
        <end position="83"/>
    </location>
</feature>
<accession>A0AA36H0H0</accession>
<dbReference type="Pfam" id="PF00188">
    <property type="entry name" value="CAP"/>
    <property type="match status" value="1"/>
</dbReference>
<keyword evidence="2" id="KW-0732">Signal</keyword>
<dbReference type="SMART" id="SM00198">
    <property type="entry name" value="SCP"/>
    <property type="match status" value="1"/>
</dbReference>
<dbReference type="SUPFAM" id="SSF55797">
    <property type="entry name" value="PR-1-like"/>
    <property type="match status" value="1"/>
</dbReference>
<evidence type="ECO:0000256" key="2">
    <source>
        <dbReference type="SAM" id="SignalP"/>
    </source>
</evidence>
<dbReference type="PRINTS" id="PR00837">
    <property type="entry name" value="V5TPXLIKE"/>
</dbReference>
<gene>
    <name evidence="4" type="ORF">CYNAS_LOCUS13509</name>
</gene>
<feature type="domain" description="SCP" evidence="3">
    <location>
        <begin position="108"/>
        <end position="265"/>
    </location>
</feature>
<dbReference type="PANTHER" id="PTHR10334">
    <property type="entry name" value="CYSTEINE-RICH SECRETORY PROTEIN-RELATED"/>
    <property type="match status" value="1"/>
</dbReference>
<proteinExistence type="predicted"/>
<name>A0AA36H0H0_CYLNA</name>
<dbReference type="Gene3D" id="3.40.33.10">
    <property type="entry name" value="CAP"/>
    <property type="match status" value="1"/>
</dbReference>
<feature type="signal peptide" evidence="2">
    <location>
        <begin position="1"/>
        <end position="18"/>
    </location>
</feature>
<dbReference type="InterPro" id="IPR001283">
    <property type="entry name" value="CRISP-related"/>
</dbReference>
<dbReference type="EMBL" id="CATQJL010000305">
    <property type="protein sequence ID" value="CAJ0601526.1"/>
    <property type="molecule type" value="Genomic_DNA"/>
</dbReference>
<dbReference type="InterPro" id="IPR035940">
    <property type="entry name" value="CAP_sf"/>
</dbReference>
<evidence type="ECO:0000259" key="3">
    <source>
        <dbReference type="SMART" id="SM00198"/>
    </source>
</evidence>
<feature type="chain" id="PRO_5041410333" description="SCP domain-containing protein" evidence="2">
    <location>
        <begin position="19"/>
        <end position="292"/>
    </location>
</feature>
<dbReference type="InterPro" id="IPR014044">
    <property type="entry name" value="CAP_dom"/>
</dbReference>
<sequence>MKFYLVILGVTLLTLVYCQDFGVLEEADVFADASADETLAETTAAAESTAAETIAETGETTAEQTTPGVTEEVTSSSIGISLSPNAQIPETTLETNILCPGSIGMTDELRLAYLDFHNDRRSLLALGQAVKNDETKMPGAKNMLKLVYDCKLERSALQYAGQCPKIGSDPSSRGEQGENFYQLTETGEDFLKAVNKSSRSWYSVVTVYPGLGKPAKYRANHVGTPLTTFTQMVWAVTRRMGCSVVHCPPFFTSVCRYTPAGNVVGETVYDPGETCTACPSETTCKQDMGLCS</sequence>
<evidence type="ECO:0000313" key="5">
    <source>
        <dbReference type="Proteomes" id="UP001176961"/>
    </source>
</evidence>
<evidence type="ECO:0000313" key="4">
    <source>
        <dbReference type="EMBL" id="CAJ0601526.1"/>
    </source>
</evidence>
<dbReference type="Proteomes" id="UP001176961">
    <property type="component" value="Unassembled WGS sequence"/>
</dbReference>
<dbReference type="CDD" id="cd05380">
    <property type="entry name" value="CAP_euk"/>
    <property type="match status" value="1"/>
</dbReference>
<protein>
    <recommendedName>
        <fullName evidence="3">SCP domain-containing protein</fullName>
    </recommendedName>
</protein>
<organism evidence="4 5">
    <name type="scientific">Cylicocyclus nassatus</name>
    <name type="common">Nematode worm</name>
    <dbReference type="NCBI Taxonomy" id="53992"/>
    <lineage>
        <taxon>Eukaryota</taxon>
        <taxon>Metazoa</taxon>
        <taxon>Ecdysozoa</taxon>
        <taxon>Nematoda</taxon>
        <taxon>Chromadorea</taxon>
        <taxon>Rhabditida</taxon>
        <taxon>Rhabditina</taxon>
        <taxon>Rhabditomorpha</taxon>
        <taxon>Strongyloidea</taxon>
        <taxon>Strongylidae</taxon>
        <taxon>Cylicocyclus</taxon>
    </lineage>
</organism>
<comment type="caution">
    <text evidence="4">The sequence shown here is derived from an EMBL/GenBank/DDBJ whole genome shotgun (WGS) entry which is preliminary data.</text>
</comment>
<feature type="compositionally biased region" description="Polar residues" evidence="1">
    <location>
        <begin position="72"/>
        <end position="83"/>
    </location>
</feature>
<reference evidence="4" key="1">
    <citation type="submission" date="2023-07" db="EMBL/GenBank/DDBJ databases">
        <authorList>
            <consortium name="CYATHOMIX"/>
        </authorList>
    </citation>
    <scope>NUCLEOTIDE SEQUENCE</scope>
    <source>
        <strain evidence="4">N/A</strain>
    </source>
</reference>
<evidence type="ECO:0000256" key="1">
    <source>
        <dbReference type="SAM" id="MobiDB-lite"/>
    </source>
</evidence>